<sequence length="109" mass="12176">MVSSITSVQEYEDITLGKNVDPSTLIVIEFGSVTCTNTQMMNSVVGKFQADFKKSFKLYKLNIKEFPEIAKSLNIKSTPTYKFYKNGKDILKFVGADPASIRKLIVANV</sequence>
<dbReference type="PANTHER" id="PTHR10438:SF468">
    <property type="entry name" value="THIOREDOXIN-1-RELATED"/>
    <property type="match status" value="1"/>
</dbReference>
<dbReference type="SUPFAM" id="SSF52833">
    <property type="entry name" value="Thioredoxin-like"/>
    <property type="match status" value="1"/>
</dbReference>
<evidence type="ECO:0000313" key="2">
    <source>
        <dbReference type="EMBL" id="CCE61100.1"/>
    </source>
</evidence>
<reference evidence="2 3" key="1">
    <citation type="journal article" date="2011" name="Proc. Natl. Acad. Sci. U.S.A.">
        <title>Evolutionary erosion of yeast sex chromosomes by mating-type switching accidents.</title>
        <authorList>
            <person name="Gordon J.L."/>
            <person name="Armisen D."/>
            <person name="Proux-Wera E."/>
            <person name="Oheigeartaigh S.S."/>
            <person name="Byrne K.P."/>
            <person name="Wolfe K.H."/>
        </authorList>
    </citation>
    <scope>NUCLEOTIDE SEQUENCE [LARGE SCALE GENOMIC DNA]</scope>
    <source>
        <strain evidence="3">ATCC 24235 / CBS 4417 / NBRC 1672 / NRRL Y-8282 / UCD 70-5</strain>
    </source>
</reference>
<dbReference type="CDD" id="cd02947">
    <property type="entry name" value="TRX_family"/>
    <property type="match status" value="1"/>
</dbReference>
<dbReference type="Proteomes" id="UP000005666">
    <property type="component" value="Chromosome 1"/>
</dbReference>
<dbReference type="eggNOG" id="KOG0907">
    <property type="taxonomic scope" value="Eukaryota"/>
</dbReference>
<dbReference type="AlphaFoldDB" id="G8BMH2"/>
<dbReference type="PANTHER" id="PTHR10438">
    <property type="entry name" value="THIOREDOXIN"/>
    <property type="match status" value="1"/>
</dbReference>
<dbReference type="OMA" id="NIKEFPE"/>
<feature type="domain" description="Thioredoxin" evidence="1">
    <location>
        <begin position="20"/>
        <end position="105"/>
    </location>
</feature>
<proteinExistence type="predicted"/>
<dbReference type="InterPro" id="IPR050620">
    <property type="entry name" value="Thioredoxin_H-type-like"/>
</dbReference>
<dbReference type="OrthoDB" id="10263751at2759"/>
<keyword evidence="3" id="KW-1185">Reference proteome</keyword>
<name>G8BMH2_TETPH</name>
<dbReference type="InterPro" id="IPR036249">
    <property type="entry name" value="Thioredoxin-like_sf"/>
</dbReference>
<dbReference type="RefSeq" id="XP_003683534.1">
    <property type="nucleotide sequence ID" value="XM_003683486.1"/>
</dbReference>
<organism evidence="2 3">
    <name type="scientific">Tetrapisispora phaffii (strain ATCC 24235 / CBS 4417 / NBRC 1672 / NRRL Y-8282 / UCD 70-5)</name>
    <name type="common">Yeast</name>
    <name type="synonym">Fabospora phaffii</name>
    <dbReference type="NCBI Taxonomy" id="1071381"/>
    <lineage>
        <taxon>Eukaryota</taxon>
        <taxon>Fungi</taxon>
        <taxon>Dikarya</taxon>
        <taxon>Ascomycota</taxon>
        <taxon>Saccharomycotina</taxon>
        <taxon>Saccharomycetes</taxon>
        <taxon>Saccharomycetales</taxon>
        <taxon>Saccharomycetaceae</taxon>
        <taxon>Tetrapisispora</taxon>
    </lineage>
</organism>
<dbReference type="STRING" id="1071381.G8BMH2"/>
<dbReference type="KEGG" id="tpf:TPHA_0A00150"/>
<gene>
    <name evidence="2" type="primary">TPHA0A00150</name>
    <name evidence="2" type="ordered locus">TPHA_0A00150</name>
</gene>
<dbReference type="GeneID" id="11532316"/>
<evidence type="ECO:0000259" key="1">
    <source>
        <dbReference type="Pfam" id="PF00085"/>
    </source>
</evidence>
<dbReference type="Gene3D" id="3.40.30.10">
    <property type="entry name" value="Glutaredoxin"/>
    <property type="match status" value="1"/>
</dbReference>
<evidence type="ECO:0000313" key="3">
    <source>
        <dbReference type="Proteomes" id="UP000005666"/>
    </source>
</evidence>
<dbReference type="Pfam" id="PF00085">
    <property type="entry name" value="Thioredoxin"/>
    <property type="match status" value="1"/>
</dbReference>
<dbReference type="InterPro" id="IPR013766">
    <property type="entry name" value="Thioredoxin_domain"/>
</dbReference>
<protein>
    <recommendedName>
        <fullName evidence="1">Thioredoxin domain-containing protein</fullName>
    </recommendedName>
</protein>
<accession>G8BMH2</accession>
<dbReference type="EMBL" id="HE612856">
    <property type="protein sequence ID" value="CCE61100.1"/>
    <property type="molecule type" value="Genomic_DNA"/>
</dbReference>
<dbReference type="HOGENOM" id="CLU_090389_14_4_1"/>